<dbReference type="Proteomes" id="UP000000267">
    <property type="component" value="Unassembled WGS sequence"/>
</dbReference>
<evidence type="ECO:0000256" key="3">
    <source>
        <dbReference type="ARBA" id="ARBA00022664"/>
    </source>
</evidence>
<comment type="subcellular location">
    <subcellularLocation>
        <location evidence="1">Cytoplasm</location>
    </subcellularLocation>
</comment>
<keyword evidence="4" id="KW-0479">Metal-binding</keyword>
<organism evidence="12">
    <name type="scientific">Vanderwaltozyma polyspora (strain ATCC 22028 / DSM 70294 / BCRC 21397 / CBS 2163 / NBRC 10782 / NRRL Y-8283 / UCD 57-17)</name>
    <name type="common">Kluyveromyces polysporus</name>
    <dbReference type="NCBI Taxonomy" id="436907"/>
    <lineage>
        <taxon>Eukaryota</taxon>
        <taxon>Fungi</taxon>
        <taxon>Dikarya</taxon>
        <taxon>Ascomycota</taxon>
        <taxon>Saccharomycotina</taxon>
        <taxon>Saccharomycetes</taxon>
        <taxon>Saccharomycetales</taxon>
        <taxon>Saccharomycetaceae</taxon>
        <taxon>Vanderwaltozyma</taxon>
    </lineage>
</organism>
<dbReference type="InterPro" id="IPR041332">
    <property type="entry name" value="Pan3_CK"/>
</dbReference>
<keyword evidence="5" id="KW-0547">Nucleotide-binding</keyword>
<reference evidence="11 12" key="1">
    <citation type="journal article" date="2007" name="Proc. Natl. Acad. Sci. U.S.A.">
        <title>Independent sorting-out of thousands of duplicated gene pairs in two yeast species descended from a whole-genome duplication.</title>
        <authorList>
            <person name="Scannell D.R."/>
            <person name="Frank A.C."/>
            <person name="Conant G.C."/>
            <person name="Byrne K.P."/>
            <person name="Woolfit M."/>
            <person name="Wolfe K.H."/>
        </authorList>
    </citation>
    <scope>NUCLEOTIDE SEQUENCE [LARGE SCALE GENOMIC DNA]</scope>
    <source>
        <strain evidence="12">ATCC 22028 / DSM 70294 / BCRC 21397 / CBS 2163 / NBRC 10782 / NRRL Y-8283 / UCD 57-17</strain>
    </source>
</reference>
<evidence type="ECO:0000256" key="1">
    <source>
        <dbReference type="ARBA" id="ARBA00004496"/>
    </source>
</evidence>
<dbReference type="GO" id="GO:0000932">
    <property type="term" value="C:P-body"/>
    <property type="evidence" value="ECO:0007669"/>
    <property type="project" value="TreeGrafter"/>
</dbReference>
<keyword evidence="6" id="KW-0863">Zinc-finger</keyword>
<dbReference type="HOGENOM" id="CLU_1444313_0_0_1"/>
<dbReference type="GeneID" id="5543932"/>
<dbReference type="Gene3D" id="1.10.287.3700">
    <property type="match status" value="1"/>
</dbReference>
<dbReference type="GO" id="GO:0008143">
    <property type="term" value="F:poly(A) binding"/>
    <property type="evidence" value="ECO:0007669"/>
    <property type="project" value="TreeGrafter"/>
</dbReference>
<sequence length="188" mass="21711">YRLGEVLKKLSNNISTANKNGSVDELPVDEQFKSVLNYLLDEDNDKKNIKELCSLFYDKLFDTLDAAQSLTEHTEGVLSKELENGRLFRLMCKLNCIFGRMESRVDIKWSETGEKFPIILFYDYVFHQVDETGKAVMDLTHVLRCLNKLDAGVHEKIMLVTPDEMNCIIISYKELKDLVDSTFRTLTQ</sequence>
<dbReference type="EMBL" id="DS480443">
    <property type="protein sequence ID" value="EDO15831.1"/>
    <property type="molecule type" value="Genomic_DNA"/>
</dbReference>
<proteinExistence type="predicted"/>
<evidence type="ECO:0000256" key="2">
    <source>
        <dbReference type="ARBA" id="ARBA00022490"/>
    </source>
</evidence>
<keyword evidence="3" id="KW-0507">mRNA processing</keyword>
<dbReference type="Pfam" id="PF18101">
    <property type="entry name" value="Pan3_CK"/>
    <property type="match status" value="1"/>
</dbReference>
<keyword evidence="9" id="KW-0175">Coiled coil</keyword>
<dbReference type="AlphaFoldDB" id="A7TPI7"/>
<name>A7TPI7_VANPO</name>
<evidence type="ECO:0000256" key="9">
    <source>
        <dbReference type="ARBA" id="ARBA00023054"/>
    </source>
</evidence>
<evidence type="ECO:0000256" key="7">
    <source>
        <dbReference type="ARBA" id="ARBA00022833"/>
    </source>
</evidence>
<dbReference type="OrthoDB" id="204958at2759"/>
<gene>
    <name evidence="11" type="ORF">Kpol_1057p18</name>
</gene>
<keyword evidence="12" id="KW-1185">Reference proteome</keyword>
<keyword evidence="7" id="KW-0862">Zinc</keyword>
<evidence type="ECO:0000313" key="11">
    <source>
        <dbReference type="EMBL" id="EDO15831.1"/>
    </source>
</evidence>
<feature type="domain" description="Pan3 C-terminal knob" evidence="10">
    <location>
        <begin position="49"/>
        <end position="186"/>
    </location>
</feature>
<dbReference type="GO" id="GO:0005524">
    <property type="term" value="F:ATP binding"/>
    <property type="evidence" value="ECO:0007669"/>
    <property type="project" value="UniProtKB-KW"/>
</dbReference>
<feature type="non-terminal residue" evidence="11">
    <location>
        <position position="1"/>
    </location>
</feature>
<dbReference type="Gene3D" id="1.10.510.10">
    <property type="entry name" value="Transferase(Phosphotransferase) domain 1"/>
    <property type="match status" value="1"/>
</dbReference>
<dbReference type="FunFam" id="1.10.287.3700:FF:000002">
    <property type="entry name" value="PAN2-PAN3 deadenylation complex subunit PAN3"/>
    <property type="match status" value="1"/>
</dbReference>
<evidence type="ECO:0000256" key="8">
    <source>
        <dbReference type="ARBA" id="ARBA00022840"/>
    </source>
</evidence>
<dbReference type="GO" id="GO:0008270">
    <property type="term" value="F:zinc ion binding"/>
    <property type="evidence" value="ECO:0007669"/>
    <property type="project" value="UniProtKB-KW"/>
</dbReference>
<protein>
    <recommendedName>
        <fullName evidence="10">Pan3 C-terminal knob domain-containing protein</fullName>
    </recommendedName>
</protein>
<keyword evidence="2" id="KW-0963">Cytoplasm</keyword>
<evidence type="ECO:0000256" key="4">
    <source>
        <dbReference type="ARBA" id="ARBA00022723"/>
    </source>
</evidence>
<evidence type="ECO:0000256" key="6">
    <source>
        <dbReference type="ARBA" id="ARBA00022771"/>
    </source>
</evidence>
<dbReference type="InterPro" id="IPR030844">
    <property type="entry name" value="PAN3"/>
</dbReference>
<accession>A7TPI7</accession>
<dbReference type="PANTHER" id="PTHR12272:SF11">
    <property type="entry name" value="PAN2-PAN3 DEADENYLATION COMPLEX SUBUNIT PAN3"/>
    <property type="match status" value="1"/>
</dbReference>
<dbReference type="GO" id="GO:0031251">
    <property type="term" value="C:PAN complex"/>
    <property type="evidence" value="ECO:0007669"/>
    <property type="project" value="InterPro"/>
</dbReference>
<evidence type="ECO:0000259" key="10">
    <source>
        <dbReference type="Pfam" id="PF18101"/>
    </source>
</evidence>
<evidence type="ECO:0000313" key="12">
    <source>
        <dbReference type="Proteomes" id="UP000000267"/>
    </source>
</evidence>
<dbReference type="PANTHER" id="PTHR12272">
    <property type="entry name" value="DEADENYLATION COMPLEX SUBUNIT PAN3"/>
    <property type="match status" value="1"/>
</dbReference>
<keyword evidence="8" id="KW-0067">ATP-binding</keyword>
<dbReference type="GO" id="GO:0000289">
    <property type="term" value="P:nuclear-transcribed mRNA poly(A) tail shortening"/>
    <property type="evidence" value="ECO:0007669"/>
    <property type="project" value="InterPro"/>
</dbReference>
<dbReference type="RefSeq" id="XP_001643689.1">
    <property type="nucleotide sequence ID" value="XM_001643639.1"/>
</dbReference>
<evidence type="ECO:0000256" key="5">
    <source>
        <dbReference type="ARBA" id="ARBA00022741"/>
    </source>
</evidence>
<dbReference type="GO" id="GO:0006397">
    <property type="term" value="P:mRNA processing"/>
    <property type="evidence" value="ECO:0007669"/>
    <property type="project" value="UniProtKB-KW"/>
</dbReference>